<evidence type="ECO:0000313" key="9">
    <source>
        <dbReference type="Proteomes" id="UP001372834"/>
    </source>
</evidence>
<name>A0AAN8P955_POLSC</name>
<dbReference type="Pfam" id="PF04046">
    <property type="entry name" value="PSP"/>
    <property type="match status" value="1"/>
</dbReference>
<protein>
    <recommendedName>
        <fullName evidence="7">PSP proline-rich domain-containing protein</fullName>
    </recommendedName>
</protein>
<keyword evidence="3" id="KW-0863">Zinc-finger</keyword>
<dbReference type="SMART" id="SM00581">
    <property type="entry name" value="PSP"/>
    <property type="match status" value="1"/>
</dbReference>
<evidence type="ECO:0000259" key="7">
    <source>
        <dbReference type="SMART" id="SM00581"/>
    </source>
</evidence>
<dbReference type="EMBL" id="JAWJWE010000037">
    <property type="protein sequence ID" value="KAK6625081.1"/>
    <property type="molecule type" value="Genomic_DNA"/>
</dbReference>
<dbReference type="GO" id="GO:0003723">
    <property type="term" value="F:RNA binding"/>
    <property type="evidence" value="ECO:0007669"/>
    <property type="project" value="TreeGrafter"/>
</dbReference>
<dbReference type="GO" id="GO:0071013">
    <property type="term" value="C:catalytic step 2 spliceosome"/>
    <property type="evidence" value="ECO:0007669"/>
    <property type="project" value="TreeGrafter"/>
</dbReference>
<gene>
    <name evidence="8" type="ORF">RUM43_005372</name>
</gene>
<proteinExistence type="predicted"/>
<dbReference type="InterPro" id="IPR006568">
    <property type="entry name" value="PSP_pro-rich"/>
</dbReference>
<dbReference type="PANTHER" id="PTHR13316:SF0">
    <property type="entry name" value="ZINC FINGER CCHC DOMAIN-CONTAINING PROTEIN 8"/>
    <property type="match status" value="1"/>
</dbReference>
<evidence type="ECO:0000256" key="6">
    <source>
        <dbReference type="SAM" id="MobiDB-lite"/>
    </source>
</evidence>
<dbReference type="GO" id="GO:0008270">
    <property type="term" value="F:zinc ion binding"/>
    <property type="evidence" value="ECO:0007669"/>
    <property type="project" value="UniProtKB-KW"/>
</dbReference>
<dbReference type="InterPro" id="IPR052115">
    <property type="entry name" value="NEXT_complex_subunit_ZCCHC8"/>
</dbReference>
<keyword evidence="5" id="KW-0539">Nucleus</keyword>
<evidence type="ECO:0000256" key="4">
    <source>
        <dbReference type="ARBA" id="ARBA00022833"/>
    </source>
</evidence>
<sequence>MAGRIKEIINNKFYFVLDEVGASDGESELSTEGRSIGKENLSMKIKQENSCGNECAANVSRDSSDSNEVNDRKHRVSESGNDRSEDSQKLENEGISGKPVASASIIVEQSHSSSKLKNIVDRTAEENSVIDMDIDSEGECRDSGDVDAEPLVRISFRDSTASKLLKPVLMRFFSQKVDDYEVVTSDDNKLELKVYNRDSIRLLKDDLVSFDMDTTPTHGNHCDVPHYGKNHDLVLSNKIAEDEEGAKLRGPTKTTCFNCLENHNLKDCDKEKDFRVISRNRQIFQNEMKMSKVSRYHLDEAQRFSAIQPGSISKKLRNALSLRSDQQPSFIYRMRVLGYPPAWLEEAKVSHSGVAMYDTTGVPVLEDDEEEGEILPEGSKDKFDITKIIEFPGFNVPLPDNFKDEAKLYGCPDISEEQSKENLIQILKPKTIQAYVKKSMSSTKVDNPQEESKRPPSPTIEEMEEKKRQLLMELDDVESSPLSKLNFDDLSSGAGTETEGTQGSETKEPGTVRNSEFGTPILKSISPFSKLPSREQFSVNVSDVINFENLPNSTGKYETMRHVITKIRISASKAQGK</sequence>
<feature type="compositionally biased region" description="Basic and acidic residues" evidence="6">
    <location>
        <begin position="76"/>
        <end position="92"/>
    </location>
</feature>
<evidence type="ECO:0000256" key="5">
    <source>
        <dbReference type="ARBA" id="ARBA00023242"/>
    </source>
</evidence>
<dbReference type="AlphaFoldDB" id="A0AAN8P955"/>
<feature type="region of interest" description="Disordered" evidence="6">
    <location>
        <begin position="55"/>
        <end position="97"/>
    </location>
</feature>
<evidence type="ECO:0000256" key="3">
    <source>
        <dbReference type="ARBA" id="ARBA00022771"/>
    </source>
</evidence>
<evidence type="ECO:0000256" key="2">
    <source>
        <dbReference type="ARBA" id="ARBA00022723"/>
    </source>
</evidence>
<keyword evidence="2" id="KW-0479">Metal-binding</keyword>
<feature type="compositionally biased region" description="Low complexity" evidence="6">
    <location>
        <begin position="491"/>
        <end position="504"/>
    </location>
</feature>
<feature type="domain" description="PSP proline-rich" evidence="7">
    <location>
        <begin position="304"/>
        <end position="356"/>
    </location>
</feature>
<organism evidence="8 9">
    <name type="scientific">Polyplax serrata</name>
    <name type="common">Common mouse louse</name>
    <dbReference type="NCBI Taxonomy" id="468196"/>
    <lineage>
        <taxon>Eukaryota</taxon>
        <taxon>Metazoa</taxon>
        <taxon>Ecdysozoa</taxon>
        <taxon>Arthropoda</taxon>
        <taxon>Hexapoda</taxon>
        <taxon>Insecta</taxon>
        <taxon>Pterygota</taxon>
        <taxon>Neoptera</taxon>
        <taxon>Paraneoptera</taxon>
        <taxon>Psocodea</taxon>
        <taxon>Troctomorpha</taxon>
        <taxon>Phthiraptera</taxon>
        <taxon>Anoplura</taxon>
        <taxon>Polyplacidae</taxon>
        <taxon>Polyplax</taxon>
    </lineage>
</organism>
<reference evidence="8 9" key="1">
    <citation type="submission" date="2023-10" db="EMBL/GenBank/DDBJ databases">
        <title>Genomes of two closely related lineages of the louse Polyplax serrata with different host specificities.</title>
        <authorList>
            <person name="Martinu J."/>
            <person name="Tarabai H."/>
            <person name="Stefka J."/>
            <person name="Hypsa V."/>
        </authorList>
    </citation>
    <scope>NUCLEOTIDE SEQUENCE [LARGE SCALE GENOMIC DNA]</scope>
    <source>
        <strain evidence="8">HR10_N</strain>
    </source>
</reference>
<dbReference type="Proteomes" id="UP001372834">
    <property type="component" value="Unassembled WGS sequence"/>
</dbReference>
<evidence type="ECO:0000256" key="1">
    <source>
        <dbReference type="ARBA" id="ARBA00004123"/>
    </source>
</evidence>
<accession>A0AAN8P955</accession>
<feature type="region of interest" description="Disordered" evidence="6">
    <location>
        <begin position="438"/>
        <end position="461"/>
    </location>
</feature>
<keyword evidence="4" id="KW-0862">Zinc</keyword>
<evidence type="ECO:0000313" key="8">
    <source>
        <dbReference type="EMBL" id="KAK6625081.1"/>
    </source>
</evidence>
<comment type="caution">
    <text evidence="8">The sequence shown here is derived from an EMBL/GenBank/DDBJ whole genome shotgun (WGS) entry which is preliminary data.</text>
</comment>
<feature type="region of interest" description="Disordered" evidence="6">
    <location>
        <begin position="479"/>
        <end position="518"/>
    </location>
</feature>
<comment type="subcellular location">
    <subcellularLocation>
        <location evidence="1">Nucleus</location>
    </subcellularLocation>
</comment>
<dbReference type="PANTHER" id="PTHR13316">
    <property type="entry name" value="ZINC FINGER, CCHC DOMAIN CONTAINING 8"/>
    <property type="match status" value="1"/>
</dbReference>